<dbReference type="Gene3D" id="1.10.10.60">
    <property type="entry name" value="Homeodomain-like"/>
    <property type="match status" value="1"/>
</dbReference>
<name>A0A2G3PQ98_WILMA</name>
<sequence length="241" mass="25889">MTAQEGAVSGGLDPAPESAKLTRGAVVNAAIELADADGFSALTMRKIADRLGVGTMSLYRHIADKDALLREMSNEIGIRFPYPPADDATWRERALIAAEVDWTLYQRHPWVLLAFASPRTSMGPQSLNCLDWLVDAFLDLDVTPAVATEMALTLWNLIAGTVLSTVAERLLLDRAADEDQGQSGLAHLLAGNPESEPPPHLAALVGTHHSELTDPRHLLTQGVAALCDGFESRAARLRGGH</sequence>
<dbReference type="GO" id="GO:0000976">
    <property type="term" value="F:transcription cis-regulatory region binding"/>
    <property type="evidence" value="ECO:0007669"/>
    <property type="project" value="TreeGrafter"/>
</dbReference>
<dbReference type="Gene3D" id="1.10.357.10">
    <property type="entry name" value="Tetracycline Repressor, domain 2"/>
    <property type="match status" value="1"/>
</dbReference>
<keyword evidence="1" id="KW-0805">Transcription regulation</keyword>
<organism evidence="6 7">
    <name type="scientific">Williamsia marianensis</name>
    <dbReference type="NCBI Taxonomy" id="85044"/>
    <lineage>
        <taxon>Bacteria</taxon>
        <taxon>Bacillati</taxon>
        <taxon>Actinomycetota</taxon>
        <taxon>Actinomycetes</taxon>
        <taxon>Mycobacteriales</taxon>
        <taxon>Nocardiaceae</taxon>
        <taxon>Williamsia</taxon>
    </lineage>
</organism>
<dbReference type="InterPro" id="IPR001647">
    <property type="entry name" value="HTH_TetR"/>
</dbReference>
<evidence type="ECO:0000256" key="2">
    <source>
        <dbReference type="ARBA" id="ARBA00023125"/>
    </source>
</evidence>
<accession>A0A2G3PQ98</accession>
<dbReference type="InterPro" id="IPR036271">
    <property type="entry name" value="Tet_transcr_reg_TetR-rel_C_sf"/>
</dbReference>
<dbReference type="SUPFAM" id="SSF46689">
    <property type="entry name" value="Homeodomain-like"/>
    <property type="match status" value="1"/>
</dbReference>
<feature type="DNA-binding region" description="H-T-H motif" evidence="4">
    <location>
        <begin position="43"/>
        <end position="62"/>
    </location>
</feature>
<dbReference type="RefSeq" id="WP_099381139.1">
    <property type="nucleotide sequence ID" value="NZ_PEBD01000004.1"/>
</dbReference>
<dbReference type="EMBL" id="PEBD01000004">
    <property type="protein sequence ID" value="PHV67965.1"/>
    <property type="molecule type" value="Genomic_DNA"/>
</dbReference>
<dbReference type="PANTHER" id="PTHR30055:SF151">
    <property type="entry name" value="TRANSCRIPTIONAL REGULATORY PROTEIN"/>
    <property type="match status" value="1"/>
</dbReference>
<dbReference type="InterPro" id="IPR009057">
    <property type="entry name" value="Homeodomain-like_sf"/>
</dbReference>
<proteinExistence type="predicted"/>
<dbReference type="PRINTS" id="PR00455">
    <property type="entry name" value="HTHTETR"/>
</dbReference>
<comment type="caution">
    <text evidence="6">The sequence shown here is derived from an EMBL/GenBank/DDBJ whole genome shotgun (WGS) entry which is preliminary data.</text>
</comment>
<dbReference type="AlphaFoldDB" id="A0A2G3PQ98"/>
<dbReference type="GO" id="GO:0003700">
    <property type="term" value="F:DNA-binding transcription factor activity"/>
    <property type="evidence" value="ECO:0007669"/>
    <property type="project" value="TreeGrafter"/>
</dbReference>
<keyword evidence="3" id="KW-0804">Transcription</keyword>
<evidence type="ECO:0000313" key="7">
    <source>
        <dbReference type="Proteomes" id="UP000225108"/>
    </source>
</evidence>
<evidence type="ECO:0000256" key="3">
    <source>
        <dbReference type="ARBA" id="ARBA00023163"/>
    </source>
</evidence>
<dbReference type="PROSITE" id="PS50977">
    <property type="entry name" value="HTH_TETR_2"/>
    <property type="match status" value="1"/>
</dbReference>
<dbReference type="Proteomes" id="UP000225108">
    <property type="component" value="Unassembled WGS sequence"/>
</dbReference>
<feature type="domain" description="HTH tetR-type" evidence="5">
    <location>
        <begin position="20"/>
        <end position="80"/>
    </location>
</feature>
<gene>
    <name evidence="6" type="ORF">CSW57_01385</name>
</gene>
<protein>
    <submittedName>
        <fullName evidence="6">TetR family transcriptional regulator</fullName>
    </submittedName>
</protein>
<dbReference type="SUPFAM" id="SSF48498">
    <property type="entry name" value="Tetracyclin repressor-like, C-terminal domain"/>
    <property type="match status" value="1"/>
</dbReference>
<dbReference type="PANTHER" id="PTHR30055">
    <property type="entry name" value="HTH-TYPE TRANSCRIPTIONAL REGULATOR RUTR"/>
    <property type="match status" value="1"/>
</dbReference>
<evidence type="ECO:0000256" key="1">
    <source>
        <dbReference type="ARBA" id="ARBA00023015"/>
    </source>
</evidence>
<evidence type="ECO:0000313" key="6">
    <source>
        <dbReference type="EMBL" id="PHV67965.1"/>
    </source>
</evidence>
<evidence type="ECO:0000256" key="4">
    <source>
        <dbReference type="PROSITE-ProRule" id="PRU00335"/>
    </source>
</evidence>
<evidence type="ECO:0000259" key="5">
    <source>
        <dbReference type="PROSITE" id="PS50977"/>
    </source>
</evidence>
<dbReference type="InterPro" id="IPR050109">
    <property type="entry name" value="HTH-type_TetR-like_transc_reg"/>
</dbReference>
<dbReference type="Pfam" id="PF00440">
    <property type="entry name" value="TetR_N"/>
    <property type="match status" value="1"/>
</dbReference>
<keyword evidence="2 4" id="KW-0238">DNA-binding</keyword>
<reference evidence="6 7" key="1">
    <citation type="submission" date="2017-10" db="EMBL/GenBank/DDBJ databases">
        <title>The draft genome sequence of Williamsia sp. BULT 1.1 isolated from the semi-arid grassland soils from South Africa.</title>
        <authorList>
            <person name="Kabwe M.H."/>
            <person name="Govender N."/>
            <person name="Mutseka Lunga P."/>
            <person name="Vikram S."/>
            <person name="Makhalanyane T.P."/>
        </authorList>
    </citation>
    <scope>NUCLEOTIDE SEQUENCE [LARGE SCALE GENOMIC DNA]</scope>
    <source>
        <strain evidence="6 7">BULT 1.1</strain>
    </source>
</reference>